<comment type="caution">
    <text evidence="1">The sequence shown here is derived from an EMBL/GenBank/DDBJ whole genome shotgun (WGS) entry which is preliminary data.</text>
</comment>
<reference evidence="1" key="1">
    <citation type="journal article" date="2015" name="Nature">
        <title>Complex archaea that bridge the gap between prokaryotes and eukaryotes.</title>
        <authorList>
            <person name="Spang A."/>
            <person name="Saw J.H."/>
            <person name="Jorgensen S.L."/>
            <person name="Zaremba-Niedzwiedzka K."/>
            <person name="Martijn J."/>
            <person name="Lind A.E."/>
            <person name="van Eijk R."/>
            <person name="Schleper C."/>
            <person name="Guy L."/>
            <person name="Ettema T.J."/>
        </authorList>
    </citation>
    <scope>NUCLEOTIDE SEQUENCE</scope>
</reference>
<protein>
    <submittedName>
        <fullName evidence="1">Uncharacterized protein</fullName>
    </submittedName>
</protein>
<evidence type="ECO:0000313" key="1">
    <source>
        <dbReference type="EMBL" id="KKL77841.1"/>
    </source>
</evidence>
<dbReference type="EMBL" id="LAZR01023634">
    <property type="protein sequence ID" value="KKL77841.1"/>
    <property type="molecule type" value="Genomic_DNA"/>
</dbReference>
<name>A0A0F9FHC0_9ZZZZ</name>
<sequence>MSTIVIMKLNGYVFFGDVAIKRSPYVPEVSYDVAVKVDSSWMVLL</sequence>
<proteinExistence type="predicted"/>
<accession>A0A0F9FHC0</accession>
<gene>
    <name evidence="1" type="ORF">LCGC14_2030860</name>
</gene>
<organism evidence="1">
    <name type="scientific">marine sediment metagenome</name>
    <dbReference type="NCBI Taxonomy" id="412755"/>
    <lineage>
        <taxon>unclassified sequences</taxon>
        <taxon>metagenomes</taxon>
        <taxon>ecological metagenomes</taxon>
    </lineage>
</organism>
<dbReference type="AlphaFoldDB" id="A0A0F9FHC0"/>